<keyword evidence="3 8" id="KW-1134">Transmembrane beta strand</keyword>
<evidence type="ECO:0000313" key="17">
    <source>
        <dbReference type="Proteomes" id="UP000283512"/>
    </source>
</evidence>
<dbReference type="GO" id="GO:0015344">
    <property type="term" value="F:siderophore uptake transmembrane transporter activity"/>
    <property type="evidence" value="ECO:0007669"/>
    <property type="project" value="TreeGrafter"/>
</dbReference>
<evidence type="ECO:0000313" key="16">
    <source>
        <dbReference type="Proteomes" id="UP000095725"/>
    </source>
</evidence>
<dbReference type="EMBL" id="CZAI01000004">
    <property type="protein sequence ID" value="CUP36668.1"/>
    <property type="molecule type" value="Genomic_DNA"/>
</dbReference>
<dbReference type="Pfam" id="PF07715">
    <property type="entry name" value="Plug"/>
    <property type="match status" value="1"/>
</dbReference>
<dbReference type="InterPro" id="IPR039426">
    <property type="entry name" value="TonB-dep_rcpt-like"/>
</dbReference>
<dbReference type="Proteomes" id="UP000095725">
    <property type="component" value="Unassembled WGS sequence"/>
</dbReference>
<proteinExistence type="inferred from homology"/>
<dbReference type="InterPro" id="IPR023996">
    <property type="entry name" value="TonB-dep_OMP_SusC/RagA"/>
</dbReference>
<evidence type="ECO:0000256" key="1">
    <source>
        <dbReference type="ARBA" id="ARBA00004571"/>
    </source>
</evidence>
<comment type="similarity">
    <text evidence="8">Belongs to the TonB-dependent receptor family.</text>
</comment>
<evidence type="ECO:0000256" key="8">
    <source>
        <dbReference type="PROSITE-ProRule" id="PRU01360"/>
    </source>
</evidence>
<dbReference type="InterPro" id="IPR008969">
    <property type="entry name" value="CarboxyPept-like_regulatory"/>
</dbReference>
<dbReference type="InterPro" id="IPR023997">
    <property type="entry name" value="TonB-dep_OMP_SusC/RagA_CS"/>
</dbReference>
<sequence>MKFNIIRILLITCLLSSQVGIWAQTKSITGTVCDTNGEMIIGANVTVKGTTKGTITNVYGIYTVSATPKDIIEISFIGYKSVQKKVGNRGIINVVLEEDSKMLDDVVVVGYGTTKRANLAGAVATADQKAFQSKPSATPINALQGLIPGLVVNRSNGQGSRPGDEATFSVRDVSSVNGGSPLVLIDGAEGNINFLNPNDIESVSVLKDAQASIYGNRAANGVVLVTTKSAAKGKVKVDFNAYYAFKTPGRVKEKVNLLQFAEMDREACSDGSDNPVYSEDELDLIRENSDKVVMGGYLGFAKHYQYHDWTKSLLGKSSGLQNYSLNVSGGTDRYNFYVSGFYQSEDSPLKFGHDDSKRYSLRVKNEVKVLENLLFHSNISYTAHDHDFSSAIGTALAWGYRQPPWAPLYTPSGKFYSWQGYGNPAQELEEGGNTLYANAITTFNFALDWNILPELKISGQAILRRQVNDDTTNGGKYAQWNWDDSLNRYNTTENWASRAFSKQWYRNYNVYAEYHKLFAEKHDLKVMAGAQHEEFSYDTFSATRKNFTSDNFNLALGSSKDQETGAATWAETLRSVYGRLSYVYNDRYIVEINGRYDGTSRFAPGHRWGLFTGYSAAWRLSEEDFIKDLNIFDQLKIRGSWGQMGNCQGGIGRYDYIPIINISSDWPYPFNKEEKSQQASSNMVSLARTWEKLEVTNIGLDIAILNNRLSASVDWFYKKNKNMLIAVDYPSLLGATAPASNNGSLEVKGWEVSLAWRDKVNDFSYSVRGNISDSRNKVTNLGGFSGLRSGLISNIQGYSTNAYFGYQSGGIIRDEATLREYKKMKGVPDNLRVGDMMYLDLDGDGAITATGDPKRGYQGDLVYLGTSNPRYNFGLNIDMEWKGFDLSIFFQGVAKRKVVQDGEPLIPFYPDWHYPLSEFYHNTWSADRPNAKYPILTHDDDRNLWNYRTSDNLLVNAAYVRLKNLQFGYTIPRFLTQKIKVDRLRVYFSGNDLFEIDNIPFKYDPEDNGNYSGYPFMRYFSFGVNLNF</sequence>
<evidence type="ECO:0000256" key="2">
    <source>
        <dbReference type="ARBA" id="ARBA00022448"/>
    </source>
</evidence>
<evidence type="ECO:0000313" key="13">
    <source>
        <dbReference type="EMBL" id="RHD50653.1"/>
    </source>
</evidence>
<dbReference type="Gene3D" id="2.40.170.20">
    <property type="entry name" value="TonB-dependent receptor, beta-barrel domain"/>
    <property type="match status" value="1"/>
</dbReference>
<evidence type="ECO:0000313" key="18">
    <source>
        <dbReference type="Proteomes" id="UP000284689"/>
    </source>
</evidence>
<evidence type="ECO:0000256" key="3">
    <source>
        <dbReference type="ARBA" id="ARBA00022452"/>
    </source>
</evidence>
<reference evidence="15 16" key="1">
    <citation type="submission" date="2015-09" db="EMBL/GenBank/DDBJ databases">
        <authorList>
            <consortium name="Pathogen Informatics"/>
        </authorList>
    </citation>
    <scope>NUCLEOTIDE SEQUENCE [LARGE SCALE GENOMIC DNA]</scope>
    <source>
        <strain evidence="11 15">2789STDY5834880</strain>
        <strain evidence="12 16">2789STDY5834946</strain>
    </source>
</reference>
<dbReference type="SUPFAM" id="SSF56935">
    <property type="entry name" value="Porins"/>
    <property type="match status" value="1"/>
</dbReference>
<dbReference type="InterPro" id="IPR012910">
    <property type="entry name" value="Plug_dom"/>
</dbReference>
<dbReference type="InterPro" id="IPR036942">
    <property type="entry name" value="Beta-barrel_TonB_sf"/>
</dbReference>
<name>A0A174MQN6_9BACE</name>
<dbReference type="RefSeq" id="WP_082425896.1">
    <property type="nucleotide sequence ID" value="NZ_CAXSJX010000002.1"/>
</dbReference>
<dbReference type="EMBL" id="CZBL01000003">
    <property type="protein sequence ID" value="CUP82825.1"/>
    <property type="molecule type" value="Genomic_DNA"/>
</dbReference>
<evidence type="ECO:0000256" key="5">
    <source>
        <dbReference type="ARBA" id="ARBA00022729"/>
    </source>
</evidence>
<accession>A0A174MQN6</accession>
<comment type="subcellular location">
    <subcellularLocation>
        <location evidence="1 8">Cell outer membrane</location>
        <topology evidence="1 8">Multi-pass membrane protein</topology>
    </subcellularLocation>
</comment>
<dbReference type="Proteomes" id="UP000095657">
    <property type="component" value="Unassembled WGS sequence"/>
</dbReference>
<feature type="chain" id="PRO_5014251970" evidence="9">
    <location>
        <begin position="24"/>
        <end position="1028"/>
    </location>
</feature>
<dbReference type="PANTHER" id="PTHR30069">
    <property type="entry name" value="TONB-DEPENDENT OUTER MEMBRANE RECEPTOR"/>
    <property type="match status" value="1"/>
</dbReference>
<organism evidence="11 15">
    <name type="scientific">Bacteroides caccae</name>
    <dbReference type="NCBI Taxonomy" id="47678"/>
    <lineage>
        <taxon>Bacteria</taxon>
        <taxon>Pseudomonadati</taxon>
        <taxon>Bacteroidota</taxon>
        <taxon>Bacteroidia</taxon>
        <taxon>Bacteroidales</taxon>
        <taxon>Bacteroidaceae</taxon>
        <taxon>Bacteroides</taxon>
    </lineage>
</organism>
<dbReference type="NCBIfam" id="TIGR04056">
    <property type="entry name" value="OMP_RagA_SusC"/>
    <property type="match status" value="1"/>
</dbReference>
<gene>
    <name evidence="14" type="ORF">DW190_16350</name>
    <name evidence="13" type="ORF">DW794_06430</name>
    <name evidence="11" type="ORF">ERS852494_02084</name>
    <name evidence="12" type="ORF">ERS852558_01091</name>
</gene>
<keyword evidence="11" id="KW-0675">Receptor</keyword>
<feature type="signal peptide" evidence="9">
    <location>
        <begin position="1"/>
        <end position="23"/>
    </location>
</feature>
<protein>
    <submittedName>
        <fullName evidence="11">Outer membrane receptor proteins, mostly Fe transport</fullName>
    </submittedName>
    <submittedName>
        <fullName evidence="13">TonB-dependent receptor</fullName>
    </submittedName>
</protein>
<evidence type="ECO:0000256" key="6">
    <source>
        <dbReference type="ARBA" id="ARBA00023136"/>
    </source>
</evidence>
<dbReference type="PANTHER" id="PTHR30069:SF29">
    <property type="entry name" value="HEMOGLOBIN AND HEMOGLOBIN-HAPTOGLOBIN-BINDING PROTEIN 1-RELATED"/>
    <property type="match status" value="1"/>
</dbReference>
<reference evidence="17 18" key="2">
    <citation type="submission" date="2018-08" db="EMBL/GenBank/DDBJ databases">
        <title>A genome reference for cultivated species of the human gut microbiota.</title>
        <authorList>
            <person name="Zou Y."/>
            <person name="Xue W."/>
            <person name="Luo G."/>
        </authorList>
    </citation>
    <scope>NUCLEOTIDE SEQUENCE [LARGE SCALE GENOMIC DNA]</scope>
    <source>
        <strain evidence="14 17">AM16-49B</strain>
        <strain evidence="13 18">AM31-16AC</strain>
    </source>
</reference>
<dbReference type="GO" id="GO:0009279">
    <property type="term" value="C:cell outer membrane"/>
    <property type="evidence" value="ECO:0007669"/>
    <property type="project" value="UniProtKB-SubCell"/>
</dbReference>
<evidence type="ECO:0000313" key="14">
    <source>
        <dbReference type="EMBL" id="RHH87102.1"/>
    </source>
</evidence>
<keyword evidence="6 8" id="KW-0472">Membrane</keyword>
<dbReference type="AlphaFoldDB" id="A0A174MQN6"/>
<evidence type="ECO:0000313" key="11">
    <source>
        <dbReference type="EMBL" id="CUP36668.1"/>
    </source>
</evidence>
<dbReference type="EMBL" id="QRKD01000020">
    <property type="protein sequence ID" value="RHH87102.1"/>
    <property type="molecule type" value="Genomic_DNA"/>
</dbReference>
<evidence type="ECO:0000313" key="12">
    <source>
        <dbReference type="EMBL" id="CUP82825.1"/>
    </source>
</evidence>
<keyword evidence="2 8" id="KW-0813">Transport</keyword>
<keyword evidence="5 9" id="KW-0732">Signal</keyword>
<evidence type="ECO:0000256" key="7">
    <source>
        <dbReference type="ARBA" id="ARBA00023237"/>
    </source>
</evidence>
<feature type="domain" description="TonB-dependent receptor plug" evidence="10">
    <location>
        <begin position="118"/>
        <end position="222"/>
    </location>
</feature>
<dbReference type="Gene3D" id="2.170.130.10">
    <property type="entry name" value="TonB-dependent receptor, plug domain"/>
    <property type="match status" value="1"/>
</dbReference>
<dbReference type="PROSITE" id="PS52016">
    <property type="entry name" value="TONB_DEPENDENT_REC_3"/>
    <property type="match status" value="1"/>
</dbReference>
<keyword evidence="4 8" id="KW-0812">Transmembrane</keyword>
<evidence type="ECO:0000256" key="9">
    <source>
        <dbReference type="SAM" id="SignalP"/>
    </source>
</evidence>
<evidence type="ECO:0000256" key="4">
    <source>
        <dbReference type="ARBA" id="ARBA00022692"/>
    </source>
</evidence>
<keyword evidence="7 8" id="KW-0998">Cell outer membrane</keyword>
<evidence type="ECO:0000313" key="15">
    <source>
        <dbReference type="Proteomes" id="UP000095657"/>
    </source>
</evidence>
<dbReference type="Gene3D" id="2.60.40.1120">
    <property type="entry name" value="Carboxypeptidase-like, regulatory domain"/>
    <property type="match status" value="1"/>
</dbReference>
<dbReference type="InterPro" id="IPR037066">
    <property type="entry name" value="Plug_dom_sf"/>
</dbReference>
<dbReference type="Proteomes" id="UP000284689">
    <property type="component" value="Unassembled WGS sequence"/>
</dbReference>
<dbReference type="GO" id="GO:0044718">
    <property type="term" value="P:siderophore transmembrane transport"/>
    <property type="evidence" value="ECO:0007669"/>
    <property type="project" value="TreeGrafter"/>
</dbReference>
<evidence type="ECO:0000259" key="10">
    <source>
        <dbReference type="Pfam" id="PF07715"/>
    </source>
</evidence>
<dbReference type="EMBL" id="QSJD01000007">
    <property type="protein sequence ID" value="RHD50653.1"/>
    <property type="molecule type" value="Genomic_DNA"/>
</dbReference>
<dbReference type="SUPFAM" id="SSF49464">
    <property type="entry name" value="Carboxypeptidase regulatory domain-like"/>
    <property type="match status" value="1"/>
</dbReference>
<dbReference type="Proteomes" id="UP000283512">
    <property type="component" value="Unassembled WGS sequence"/>
</dbReference>
<dbReference type="NCBIfam" id="TIGR04057">
    <property type="entry name" value="SusC_RagA_signa"/>
    <property type="match status" value="1"/>
</dbReference>
<dbReference type="Pfam" id="PF13715">
    <property type="entry name" value="CarbopepD_reg_2"/>
    <property type="match status" value="1"/>
</dbReference>
<dbReference type="STRING" id="47678.ERS852494_02084"/>